<reference evidence="2 3" key="1">
    <citation type="journal article" date="2019" name="Nat. Ecol. Evol.">
        <title>Megaphylogeny resolves global patterns of mushroom evolution.</title>
        <authorList>
            <person name="Varga T."/>
            <person name="Krizsan K."/>
            <person name="Foldi C."/>
            <person name="Dima B."/>
            <person name="Sanchez-Garcia M."/>
            <person name="Sanchez-Ramirez S."/>
            <person name="Szollosi G.J."/>
            <person name="Szarkandi J.G."/>
            <person name="Papp V."/>
            <person name="Albert L."/>
            <person name="Andreopoulos W."/>
            <person name="Angelini C."/>
            <person name="Antonin V."/>
            <person name="Barry K.W."/>
            <person name="Bougher N.L."/>
            <person name="Buchanan P."/>
            <person name="Buyck B."/>
            <person name="Bense V."/>
            <person name="Catcheside P."/>
            <person name="Chovatia M."/>
            <person name="Cooper J."/>
            <person name="Damon W."/>
            <person name="Desjardin D."/>
            <person name="Finy P."/>
            <person name="Geml J."/>
            <person name="Haridas S."/>
            <person name="Hughes K."/>
            <person name="Justo A."/>
            <person name="Karasinski D."/>
            <person name="Kautmanova I."/>
            <person name="Kiss B."/>
            <person name="Kocsube S."/>
            <person name="Kotiranta H."/>
            <person name="LaButti K.M."/>
            <person name="Lechner B.E."/>
            <person name="Liimatainen K."/>
            <person name="Lipzen A."/>
            <person name="Lukacs Z."/>
            <person name="Mihaltcheva S."/>
            <person name="Morgado L.N."/>
            <person name="Niskanen T."/>
            <person name="Noordeloos M.E."/>
            <person name="Ohm R.A."/>
            <person name="Ortiz-Santana B."/>
            <person name="Ovrebo C."/>
            <person name="Racz N."/>
            <person name="Riley R."/>
            <person name="Savchenko A."/>
            <person name="Shiryaev A."/>
            <person name="Soop K."/>
            <person name="Spirin V."/>
            <person name="Szebenyi C."/>
            <person name="Tomsovsky M."/>
            <person name="Tulloss R.E."/>
            <person name="Uehling J."/>
            <person name="Grigoriev I.V."/>
            <person name="Vagvolgyi C."/>
            <person name="Papp T."/>
            <person name="Martin F.M."/>
            <person name="Miettinen O."/>
            <person name="Hibbett D.S."/>
            <person name="Nagy L.G."/>
        </authorList>
    </citation>
    <scope>NUCLEOTIDE SEQUENCE [LARGE SCALE GENOMIC DNA]</scope>
    <source>
        <strain evidence="2 3">CBS 962.96</strain>
    </source>
</reference>
<feature type="compositionally biased region" description="Low complexity" evidence="1">
    <location>
        <begin position="245"/>
        <end position="270"/>
    </location>
</feature>
<organism evidence="2 3">
    <name type="scientific">Dendrothele bispora (strain CBS 962.96)</name>
    <dbReference type="NCBI Taxonomy" id="1314807"/>
    <lineage>
        <taxon>Eukaryota</taxon>
        <taxon>Fungi</taxon>
        <taxon>Dikarya</taxon>
        <taxon>Basidiomycota</taxon>
        <taxon>Agaricomycotina</taxon>
        <taxon>Agaricomycetes</taxon>
        <taxon>Agaricomycetidae</taxon>
        <taxon>Agaricales</taxon>
        <taxon>Agaricales incertae sedis</taxon>
        <taxon>Dendrothele</taxon>
    </lineage>
</organism>
<evidence type="ECO:0000256" key="1">
    <source>
        <dbReference type="SAM" id="MobiDB-lite"/>
    </source>
</evidence>
<dbReference type="AlphaFoldDB" id="A0A4S8MSY3"/>
<name>A0A4S8MSY3_DENBC</name>
<keyword evidence="3" id="KW-1185">Reference proteome</keyword>
<feature type="compositionally biased region" description="Basic residues" evidence="1">
    <location>
        <begin position="212"/>
        <end position="224"/>
    </location>
</feature>
<accession>A0A4S8MSY3</accession>
<gene>
    <name evidence="2" type="ORF">K435DRAFT_849089</name>
</gene>
<dbReference type="EMBL" id="ML179043">
    <property type="protein sequence ID" value="THV06293.1"/>
    <property type="molecule type" value="Genomic_DNA"/>
</dbReference>
<dbReference type="Proteomes" id="UP000297245">
    <property type="component" value="Unassembled WGS sequence"/>
</dbReference>
<sequence>MPPYTQATRRAKFGEAADFLDGDQAAVLRQLDVLIAEELISKGCSLPVISESKCVSNRHRVLLNVAIGDENFGCWYAEVIRFVDGDAHPVTVTSYLTHPQDWHDRVLKTPRIQYPLALRRRVAWDHKTPKPLGLPSSFVRKYGDRRDRFEEQLVSPNWSYLDSPCRPFIKGVKTPLERQRFPEGSHQPRPWWSDIRRGFRELREASPAARARSTRHSCSPRRRGRSDSRSHSPRRGRRASRSRSPRQGSPRHTSPDSRSSSPQRARSPGPNSQMQSDTPRRYSKNRRETSYRRNPFRTSPVTPGQHSSPVSSPIRSSPSDRVRRKQQAASKNQVGSASAPSSAKSGASGSSSNNTADKDKTYKKSPMMELPELDSSDSELITMQQLAEEYRMYSVLALFWLEEGGYPKPMLMEVEKNRTTLGKHKLRLGEIGVESNMPLEVFLRGSWKGVKHGDEIVLKKGHRAYFRVKGLTSGMEMPIEEMIIVSDTD</sequence>
<proteinExistence type="predicted"/>
<feature type="compositionally biased region" description="Basic residues" evidence="1">
    <location>
        <begin position="231"/>
        <end position="244"/>
    </location>
</feature>
<evidence type="ECO:0000313" key="2">
    <source>
        <dbReference type="EMBL" id="THV06293.1"/>
    </source>
</evidence>
<feature type="region of interest" description="Disordered" evidence="1">
    <location>
        <begin position="204"/>
        <end position="375"/>
    </location>
</feature>
<feature type="compositionally biased region" description="Low complexity" evidence="1">
    <location>
        <begin position="335"/>
        <end position="352"/>
    </location>
</feature>
<feature type="compositionally biased region" description="Polar residues" evidence="1">
    <location>
        <begin position="296"/>
        <end position="306"/>
    </location>
</feature>
<feature type="compositionally biased region" description="Low complexity" evidence="1">
    <location>
        <begin position="307"/>
        <end position="319"/>
    </location>
</feature>
<protein>
    <submittedName>
        <fullName evidence="2">Uncharacterized protein</fullName>
    </submittedName>
</protein>
<evidence type="ECO:0000313" key="3">
    <source>
        <dbReference type="Proteomes" id="UP000297245"/>
    </source>
</evidence>